<dbReference type="HOGENOM" id="CLU_2883535_0_0_11"/>
<dbReference type="STRING" id="649764.HMPREF0762_01974"/>
<comment type="caution">
    <text evidence="2">The sequence shown here is derived from an EMBL/GenBank/DDBJ whole genome shotgun (WGS) entry which is preliminary data.</text>
</comment>
<dbReference type="AlphaFoldDB" id="D0WJE8"/>
<evidence type="ECO:0000313" key="3">
    <source>
        <dbReference type="Proteomes" id="UP000006001"/>
    </source>
</evidence>
<keyword evidence="1" id="KW-0472">Membrane</keyword>
<proteinExistence type="predicted"/>
<evidence type="ECO:0000313" key="2">
    <source>
        <dbReference type="EMBL" id="EEZ60495.1"/>
    </source>
</evidence>
<feature type="transmembrane region" description="Helical" evidence="1">
    <location>
        <begin position="43"/>
        <end position="62"/>
    </location>
</feature>
<evidence type="ECO:0000256" key="1">
    <source>
        <dbReference type="SAM" id="Phobius"/>
    </source>
</evidence>
<keyword evidence="1" id="KW-1133">Transmembrane helix</keyword>
<dbReference type="EMBL" id="ACUX02000019">
    <property type="protein sequence ID" value="EEZ60495.1"/>
    <property type="molecule type" value="Genomic_DNA"/>
</dbReference>
<name>D0WJE8_SLAES</name>
<keyword evidence="1" id="KW-0812">Transmembrane</keyword>
<reference evidence="2" key="1">
    <citation type="submission" date="2009-10" db="EMBL/GenBank/DDBJ databases">
        <authorList>
            <person name="Weinstock G."/>
            <person name="Sodergren E."/>
            <person name="Clifton S."/>
            <person name="Fulton L."/>
            <person name="Fulton B."/>
            <person name="Courtney L."/>
            <person name="Fronick C."/>
            <person name="Harrison M."/>
            <person name="Strong C."/>
            <person name="Farmer C."/>
            <person name="Delahaunty K."/>
            <person name="Markovic C."/>
            <person name="Hall O."/>
            <person name="Minx P."/>
            <person name="Tomlinson C."/>
            <person name="Mitreva M."/>
            <person name="Nelson J."/>
            <person name="Hou S."/>
            <person name="Wollam A."/>
            <person name="Pepin K.H."/>
            <person name="Johnson M."/>
            <person name="Bhonagiri V."/>
            <person name="Nash W.E."/>
            <person name="Warren W."/>
            <person name="Chinwalla A."/>
            <person name="Mardis E.R."/>
            <person name="Wilson R.K."/>
        </authorList>
    </citation>
    <scope>NUCLEOTIDE SEQUENCE [LARGE SCALE GENOMIC DNA]</scope>
    <source>
        <strain evidence="2">ATCC 700122</strain>
    </source>
</reference>
<protein>
    <submittedName>
        <fullName evidence="2">Uncharacterized protein</fullName>
    </submittedName>
</protein>
<keyword evidence="3" id="KW-1185">Reference proteome</keyword>
<sequence>MKSMSLEDRWAAKETKLFSASGRTPSLKKPIEYAVPRSIHTEFVCIYALLLNIITFLFIFIII</sequence>
<gene>
    <name evidence="2" type="ORF">HMPREF0762_01974</name>
</gene>
<organism evidence="2 3">
    <name type="scientific">Slackia exigua (strain ATCC 700122 / DSM 15923 / CIP 105133 / JCM 11022 / KCTC 5966 / S-7)</name>
    <dbReference type="NCBI Taxonomy" id="649764"/>
    <lineage>
        <taxon>Bacteria</taxon>
        <taxon>Bacillati</taxon>
        <taxon>Actinomycetota</taxon>
        <taxon>Coriobacteriia</taxon>
        <taxon>Eggerthellales</taxon>
        <taxon>Eggerthellaceae</taxon>
        <taxon>Slackia</taxon>
    </lineage>
</organism>
<dbReference type="Proteomes" id="UP000006001">
    <property type="component" value="Unassembled WGS sequence"/>
</dbReference>
<accession>D0WJE8</accession>